<keyword evidence="4" id="KW-1185">Reference proteome</keyword>
<accession>A0A0D3HYU3</accession>
<dbReference type="PaxDb" id="2903-EOD04178"/>
<dbReference type="AlphaFoldDB" id="A0A0D3HYU3"/>
<dbReference type="GeneID" id="17250328"/>
<sequence length="130" mass="14226">MTNRQPKPFRLSSEATPYSPNYTTTQQQAAEAAAFSSLVTHLRGRLDVPNIELMILGGFCRNCLAKWVYGMPYAEWKAAHQPKATVEQLARLEATKPFHASHPKQDPPASPAASLPHTPSLSSAEAPTNE</sequence>
<dbReference type="InterPro" id="IPR023163">
    <property type="entry name" value="SMc04008-like_domain"/>
</dbReference>
<name>A0A0D3HYU3_EMIH1</name>
<protein>
    <recommendedName>
        <fullName evidence="2">SMc04008-like domain-containing protein</fullName>
    </recommendedName>
</protein>
<feature type="compositionally biased region" description="Polar residues" evidence="1">
    <location>
        <begin position="117"/>
        <end position="130"/>
    </location>
</feature>
<organism evidence="3 4">
    <name type="scientific">Emiliania huxleyi (strain CCMP1516)</name>
    <dbReference type="NCBI Taxonomy" id="280463"/>
    <lineage>
        <taxon>Eukaryota</taxon>
        <taxon>Haptista</taxon>
        <taxon>Haptophyta</taxon>
        <taxon>Prymnesiophyceae</taxon>
        <taxon>Isochrysidales</taxon>
        <taxon>Noelaerhabdaceae</taxon>
        <taxon>Emiliania</taxon>
    </lineage>
</organism>
<proteinExistence type="predicted"/>
<dbReference type="eggNOG" id="ENOG502SEXI">
    <property type="taxonomic scope" value="Eukaryota"/>
</dbReference>
<dbReference type="Gene3D" id="1.10.3340.10">
    <property type="entry name" value="SMc04008-like"/>
    <property type="match status" value="2"/>
</dbReference>
<feature type="region of interest" description="Disordered" evidence="1">
    <location>
        <begin position="1"/>
        <end position="21"/>
    </location>
</feature>
<dbReference type="EnsemblProtists" id="EOD04178">
    <property type="protein sequence ID" value="EOD04178"/>
    <property type="gene ID" value="EMIHUDRAFT_259701"/>
</dbReference>
<evidence type="ECO:0000313" key="4">
    <source>
        <dbReference type="Proteomes" id="UP000013827"/>
    </source>
</evidence>
<reference evidence="4" key="1">
    <citation type="journal article" date="2013" name="Nature">
        <title>Pan genome of the phytoplankton Emiliania underpins its global distribution.</title>
        <authorList>
            <person name="Read B.A."/>
            <person name="Kegel J."/>
            <person name="Klute M.J."/>
            <person name="Kuo A."/>
            <person name="Lefebvre S.C."/>
            <person name="Maumus F."/>
            <person name="Mayer C."/>
            <person name="Miller J."/>
            <person name="Monier A."/>
            <person name="Salamov A."/>
            <person name="Young J."/>
            <person name="Aguilar M."/>
            <person name="Claverie J.M."/>
            <person name="Frickenhaus S."/>
            <person name="Gonzalez K."/>
            <person name="Herman E.K."/>
            <person name="Lin Y.C."/>
            <person name="Napier J."/>
            <person name="Ogata H."/>
            <person name="Sarno A.F."/>
            <person name="Shmutz J."/>
            <person name="Schroeder D."/>
            <person name="de Vargas C."/>
            <person name="Verret F."/>
            <person name="von Dassow P."/>
            <person name="Valentin K."/>
            <person name="Van de Peer Y."/>
            <person name="Wheeler G."/>
            <person name="Dacks J.B."/>
            <person name="Delwiche C.F."/>
            <person name="Dyhrman S.T."/>
            <person name="Glockner G."/>
            <person name="John U."/>
            <person name="Richards T."/>
            <person name="Worden A.Z."/>
            <person name="Zhang X."/>
            <person name="Grigoriev I.V."/>
            <person name="Allen A.E."/>
            <person name="Bidle K."/>
            <person name="Borodovsky M."/>
            <person name="Bowler C."/>
            <person name="Brownlee C."/>
            <person name="Cock J.M."/>
            <person name="Elias M."/>
            <person name="Gladyshev V.N."/>
            <person name="Groth M."/>
            <person name="Guda C."/>
            <person name="Hadaegh A."/>
            <person name="Iglesias-Rodriguez M.D."/>
            <person name="Jenkins J."/>
            <person name="Jones B.M."/>
            <person name="Lawson T."/>
            <person name="Leese F."/>
            <person name="Lindquist E."/>
            <person name="Lobanov A."/>
            <person name="Lomsadze A."/>
            <person name="Malik S.B."/>
            <person name="Marsh M.E."/>
            <person name="Mackinder L."/>
            <person name="Mock T."/>
            <person name="Mueller-Roeber B."/>
            <person name="Pagarete A."/>
            <person name="Parker M."/>
            <person name="Probert I."/>
            <person name="Quesneville H."/>
            <person name="Raines C."/>
            <person name="Rensing S.A."/>
            <person name="Riano-Pachon D.M."/>
            <person name="Richier S."/>
            <person name="Rokitta S."/>
            <person name="Shiraiwa Y."/>
            <person name="Soanes D.M."/>
            <person name="van der Giezen M."/>
            <person name="Wahlund T.M."/>
            <person name="Williams B."/>
            <person name="Wilson W."/>
            <person name="Wolfe G."/>
            <person name="Wurch L.L."/>
        </authorList>
    </citation>
    <scope>NUCLEOTIDE SEQUENCE</scope>
</reference>
<evidence type="ECO:0000313" key="3">
    <source>
        <dbReference type="EnsemblProtists" id="EOD04178"/>
    </source>
</evidence>
<dbReference type="HOGENOM" id="CLU_1942056_0_0_1"/>
<dbReference type="Proteomes" id="UP000013827">
    <property type="component" value="Unassembled WGS sequence"/>
</dbReference>
<dbReference type="SUPFAM" id="SSF158757">
    <property type="entry name" value="SMc04008-like"/>
    <property type="match status" value="1"/>
</dbReference>
<evidence type="ECO:0000259" key="2">
    <source>
        <dbReference type="Pfam" id="PF06844"/>
    </source>
</evidence>
<dbReference type="InterPro" id="IPR036810">
    <property type="entry name" value="SMc04008-like_sf"/>
</dbReference>
<feature type="domain" description="SMc04008-like" evidence="2">
    <location>
        <begin position="48"/>
        <end position="68"/>
    </location>
</feature>
<evidence type="ECO:0000256" key="1">
    <source>
        <dbReference type="SAM" id="MobiDB-lite"/>
    </source>
</evidence>
<dbReference type="Pfam" id="PF06844">
    <property type="entry name" value="DUF1244"/>
    <property type="match status" value="1"/>
</dbReference>
<feature type="region of interest" description="Disordered" evidence="1">
    <location>
        <begin position="91"/>
        <end position="130"/>
    </location>
</feature>
<reference evidence="3" key="2">
    <citation type="submission" date="2024-10" db="UniProtKB">
        <authorList>
            <consortium name="EnsemblProtists"/>
        </authorList>
    </citation>
    <scope>IDENTIFICATION</scope>
</reference>
<dbReference type="RefSeq" id="XP_005756607.1">
    <property type="nucleotide sequence ID" value="XM_005756550.1"/>
</dbReference>
<dbReference type="KEGG" id="ehx:EMIHUDRAFT_259701"/>